<dbReference type="Proteomes" id="UP001374579">
    <property type="component" value="Unassembled WGS sequence"/>
</dbReference>
<comment type="caution">
    <text evidence="2">The sequence shown here is derived from an EMBL/GenBank/DDBJ whole genome shotgun (WGS) entry which is preliminary data.</text>
</comment>
<feature type="compositionally biased region" description="Polar residues" evidence="1">
    <location>
        <begin position="499"/>
        <end position="513"/>
    </location>
</feature>
<dbReference type="EMBL" id="JBAMIC010000011">
    <property type="protein sequence ID" value="KAK7100196.1"/>
    <property type="molecule type" value="Genomic_DNA"/>
</dbReference>
<evidence type="ECO:0000313" key="3">
    <source>
        <dbReference type="Proteomes" id="UP001374579"/>
    </source>
</evidence>
<evidence type="ECO:0000313" key="2">
    <source>
        <dbReference type="EMBL" id="KAK7100196.1"/>
    </source>
</evidence>
<dbReference type="AlphaFoldDB" id="A0AAN9B6H9"/>
<feature type="compositionally biased region" description="Basic and acidic residues" evidence="1">
    <location>
        <begin position="295"/>
        <end position="305"/>
    </location>
</feature>
<sequence>MSIVPAYPPPSHETNRLHRWAMWRMTVNEGIIDCIREGGTNRVVYPDNMTADSRSIDIMASTESTSFPFVTAEQMDFARKLNLRERYGNAQGLSEDSYFIFGLPRIKASKDIPEVTSTGNHSVYGSVSDFGAVMEQNNNLLTTATTRNYMNQRKLGGVEKMNYSDRGPTSDGYLLASHDDVEVQRINGYREEWRPPAPAPASPVPRLNLHSIQEEFNHNTGELTGRYSTDRTYNTSGYPSDRMPNASGYPFDRMSSLATYSNDRMRHVSAYPSEGMPNHSAYRSDRLQNGTAPDYDGREPTDRSFDGFNDSSLPAFNVAEIVHRFDRLQDSSTTLDNTREPAEPNMSNRWYENQPAQSYNTREVTDRYSHVRPDTSSAPSYREANLNFTSNQLNARETNAQDYTKNLPSPGSPPYYNGDAGDHYTSSSQYRHTSPPRETIDRRPSNVARNTRYSGEDVYPPFSPDREAARYSPRSSGYSPPPASPRKRELPPLIGPVRQSYSPPAQVSSQHSSPPLPPNPTRGGVVSPGYRDKMRPTNMFSDEEAERMKRQAYYDWTSPTQEKYRPAFPSRSIY</sequence>
<organism evidence="2 3">
    <name type="scientific">Littorina saxatilis</name>
    <dbReference type="NCBI Taxonomy" id="31220"/>
    <lineage>
        <taxon>Eukaryota</taxon>
        <taxon>Metazoa</taxon>
        <taxon>Spiralia</taxon>
        <taxon>Lophotrochozoa</taxon>
        <taxon>Mollusca</taxon>
        <taxon>Gastropoda</taxon>
        <taxon>Caenogastropoda</taxon>
        <taxon>Littorinimorpha</taxon>
        <taxon>Littorinoidea</taxon>
        <taxon>Littorinidae</taxon>
        <taxon>Littorina</taxon>
    </lineage>
</organism>
<feature type="region of interest" description="Disordered" evidence="1">
    <location>
        <begin position="269"/>
        <end position="308"/>
    </location>
</feature>
<protein>
    <submittedName>
        <fullName evidence="2">Uncharacterized protein</fullName>
    </submittedName>
</protein>
<proteinExistence type="predicted"/>
<feature type="compositionally biased region" description="Polar residues" evidence="1">
    <location>
        <begin position="345"/>
        <end position="362"/>
    </location>
</feature>
<name>A0AAN9B6H9_9CAEN</name>
<feature type="region of interest" description="Disordered" evidence="1">
    <location>
        <begin position="402"/>
        <end position="542"/>
    </location>
</feature>
<gene>
    <name evidence="2" type="ORF">V1264_023186</name>
</gene>
<feature type="region of interest" description="Disordered" evidence="1">
    <location>
        <begin position="332"/>
        <end position="382"/>
    </location>
</feature>
<feature type="compositionally biased region" description="Basic and acidic residues" evidence="1">
    <location>
        <begin position="363"/>
        <end position="373"/>
    </location>
</feature>
<reference evidence="2 3" key="1">
    <citation type="submission" date="2024-02" db="EMBL/GenBank/DDBJ databases">
        <title>Chromosome-scale genome assembly of the rough periwinkle Littorina saxatilis.</title>
        <authorList>
            <person name="De Jode A."/>
            <person name="Faria R."/>
            <person name="Formenti G."/>
            <person name="Sims Y."/>
            <person name="Smith T.P."/>
            <person name="Tracey A."/>
            <person name="Wood J.M.D."/>
            <person name="Zagrodzka Z.B."/>
            <person name="Johannesson K."/>
            <person name="Butlin R.K."/>
            <person name="Leder E.H."/>
        </authorList>
    </citation>
    <scope>NUCLEOTIDE SEQUENCE [LARGE SCALE GENOMIC DNA]</scope>
    <source>
        <strain evidence="2">Snail1</strain>
        <tissue evidence="2">Muscle</tissue>
    </source>
</reference>
<evidence type="ECO:0000256" key="1">
    <source>
        <dbReference type="SAM" id="MobiDB-lite"/>
    </source>
</evidence>
<accession>A0AAN9B6H9</accession>
<keyword evidence="3" id="KW-1185">Reference proteome</keyword>